<gene>
    <name evidence="1" type="ORF">CCMP2556_LOCUS27161</name>
</gene>
<protein>
    <submittedName>
        <fullName evidence="1">Uncharacterized protein</fullName>
    </submittedName>
</protein>
<evidence type="ECO:0000313" key="1">
    <source>
        <dbReference type="EMBL" id="CAK9054316.1"/>
    </source>
</evidence>
<comment type="caution">
    <text evidence="1">The sequence shown here is derived from an EMBL/GenBank/DDBJ whole genome shotgun (WGS) entry which is preliminary data.</text>
</comment>
<name>A0ABP0MS65_9DINO</name>
<sequence length="221" mass="24361">MVEVCPRQATVRLVSTLGRRNQGREQKGSPAPGDIVLARFSDSTDCYWAKVARIAGSTCDVEWLRPFAGQPGGPLYACSNGCDDTQGRSGLRPEDLRWPLPEELASDSAPLVPEMDFHYTDVSEEEVVTVHRPDRPAQTFQHQGSGAPLWPGDIQDFHWTSMRSVDESYEKPGPWPENFAKRGAEPPAEPLMSGFSKFVFQSLKLDACCAPDSSHKAISVL</sequence>
<dbReference type="Proteomes" id="UP001642484">
    <property type="component" value="Unassembled WGS sequence"/>
</dbReference>
<dbReference type="EMBL" id="CAXAMN010019446">
    <property type="protein sequence ID" value="CAK9054316.1"/>
    <property type="molecule type" value="Genomic_DNA"/>
</dbReference>
<keyword evidence="2" id="KW-1185">Reference proteome</keyword>
<reference evidence="1 2" key="1">
    <citation type="submission" date="2024-02" db="EMBL/GenBank/DDBJ databases">
        <authorList>
            <person name="Chen Y."/>
            <person name="Shah S."/>
            <person name="Dougan E. K."/>
            <person name="Thang M."/>
            <person name="Chan C."/>
        </authorList>
    </citation>
    <scope>NUCLEOTIDE SEQUENCE [LARGE SCALE GENOMIC DNA]</scope>
</reference>
<accession>A0ABP0MS65</accession>
<evidence type="ECO:0000313" key="2">
    <source>
        <dbReference type="Proteomes" id="UP001642484"/>
    </source>
</evidence>
<proteinExistence type="predicted"/>
<organism evidence="1 2">
    <name type="scientific">Durusdinium trenchii</name>
    <dbReference type="NCBI Taxonomy" id="1381693"/>
    <lineage>
        <taxon>Eukaryota</taxon>
        <taxon>Sar</taxon>
        <taxon>Alveolata</taxon>
        <taxon>Dinophyceae</taxon>
        <taxon>Suessiales</taxon>
        <taxon>Symbiodiniaceae</taxon>
        <taxon>Durusdinium</taxon>
    </lineage>
</organism>